<dbReference type="EMBL" id="CAWUPB010000011">
    <property type="protein sequence ID" value="CAK7322446.1"/>
    <property type="molecule type" value="Genomic_DNA"/>
</dbReference>
<feature type="region of interest" description="Disordered" evidence="1">
    <location>
        <begin position="78"/>
        <end position="98"/>
    </location>
</feature>
<evidence type="ECO:0000313" key="2">
    <source>
        <dbReference type="EMBL" id="CAK7322446.1"/>
    </source>
</evidence>
<proteinExistence type="predicted"/>
<gene>
    <name evidence="2" type="ORF">DCAF_LOCUS55</name>
</gene>
<dbReference type="AlphaFoldDB" id="A0AAV1QR00"/>
<feature type="non-terminal residue" evidence="2">
    <location>
        <position position="1"/>
    </location>
</feature>
<reference evidence="2 3" key="1">
    <citation type="submission" date="2024-01" db="EMBL/GenBank/DDBJ databases">
        <authorList>
            <person name="Waweru B."/>
        </authorList>
    </citation>
    <scope>NUCLEOTIDE SEQUENCE [LARGE SCALE GENOMIC DNA]</scope>
</reference>
<keyword evidence="3" id="KW-1185">Reference proteome</keyword>
<protein>
    <submittedName>
        <fullName evidence="2">Uncharacterized protein</fullName>
    </submittedName>
</protein>
<evidence type="ECO:0000313" key="3">
    <source>
        <dbReference type="Proteomes" id="UP001314170"/>
    </source>
</evidence>
<name>A0AAV1QR00_9ROSI</name>
<dbReference type="Proteomes" id="UP001314170">
    <property type="component" value="Unassembled WGS sequence"/>
</dbReference>
<organism evidence="2 3">
    <name type="scientific">Dovyalis caffra</name>
    <dbReference type="NCBI Taxonomy" id="77055"/>
    <lineage>
        <taxon>Eukaryota</taxon>
        <taxon>Viridiplantae</taxon>
        <taxon>Streptophyta</taxon>
        <taxon>Embryophyta</taxon>
        <taxon>Tracheophyta</taxon>
        <taxon>Spermatophyta</taxon>
        <taxon>Magnoliopsida</taxon>
        <taxon>eudicotyledons</taxon>
        <taxon>Gunneridae</taxon>
        <taxon>Pentapetalae</taxon>
        <taxon>rosids</taxon>
        <taxon>fabids</taxon>
        <taxon>Malpighiales</taxon>
        <taxon>Salicaceae</taxon>
        <taxon>Flacourtieae</taxon>
        <taxon>Dovyalis</taxon>
    </lineage>
</organism>
<comment type="caution">
    <text evidence="2">The sequence shown here is derived from an EMBL/GenBank/DDBJ whole genome shotgun (WGS) entry which is preliminary data.</text>
</comment>
<sequence length="98" mass="11481">GIKVKDDGINEFVNEGIIECDVDAIKMLYKSDDLTIDFLGVDNLYSRRSSSLKLTFDDIGYKIFEYVNWVVSHLNDDWGREGEEERRRESERGRNKEN</sequence>
<accession>A0AAV1QR00</accession>
<evidence type="ECO:0000256" key="1">
    <source>
        <dbReference type="SAM" id="MobiDB-lite"/>
    </source>
</evidence>